<dbReference type="AlphaFoldDB" id="A0AAW5KC34"/>
<dbReference type="RefSeq" id="WP_256136496.1">
    <property type="nucleotide sequence ID" value="NZ_JANGAB010000006.1"/>
</dbReference>
<reference evidence="1" key="1">
    <citation type="submission" date="2022-06" db="EMBL/GenBank/DDBJ databases">
        <title>Isolation of gut microbiota from human fecal samples.</title>
        <authorList>
            <person name="Pamer E.G."/>
            <person name="Barat B."/>
            <person name="Waligurski E."/>
            <person name="Medina S."/>
            <person name="Paddock L."/>
            <person name="Mostad J."/>
        </authorList>
    </citation>
    <scope>NUCLEOTIDE SEQUENCE</scope>
    <source>
        <strain evidence="1">DFI.7.96</strain>
    </source>
</reference>
<protein>
    <submittedName>
        <fullName evidence="1">HNH endonuclease</fullName>
    </submittedName>
</protein>
<dbReference type="EMBL" id="JANGAB010000006">
    <property type="protein sequence ID" value="MCQ4950163.1"/>
    <property type="molecule type" value="Genomic_DNA"/>
</dbReference>
<keyword evidence="1" id="KW-0255">Endonuclease</keyword>
<organism evidence="1 2">
    <name type="scientific">Bittarella massiliensis</name>
    <name type="common">ex Durand et al. 2017</name>
    <dbReference type="NCBI Taxonomy" id="1720313"/>
    <lineage>
        <taxon>Bacteria</taxon>
        <taxon>Bacillati</taxon>
        <taxon>Bacillota</taxon>
        <taxon>Clostridia</taxon>
        <taxon>Eubacteriales</taxon>
        <taxon>Oscillospiraceae</taxon>
        <taxon>Bittarella (ex Durand et al. 2017)</taxon>
    </lineage>
</organism>
<sequence length="194" mass="22523">MGDSRVEVLVQAVAYLNGGEVDSAKRIIDEEYPFVPVERRGRRYTVRQMVEQFFRDGFIDRYSGERLVNPGVLRAISEMIPDAFPYQAHWKTGECHLAYWNNHPTIDHICPLSLGGEDGPENWATTSMMRNSLKGNFTLEQMGWVLQERGDIREWDGLSKVFVDLVEREKALLQVGRIRNYYTATKEMVKRYDL</sequence>
<name>A0AAW5KC34_9FIRM</name>
<proteinExistence type="predicted"/>
<dbReference type="Proteomes" id="UP001205063">
    <property type="component" value="Unassembled WGS sequence"/>
</dbReference>
<dbReference type="GO" id="GO:0004519">
    <property type="term" value="F:endonuclease activity"/>
    <property type="evidence" value="ECO:0007669"/>
    <property type="project" value="UniProtKB-KW"/>
</dbReference>
<accession>A0AAW5KC34</accession>
<evidence type="ECO:0000313" key="1">
    <source>
        <dbReference type="EMBL" id="MCQ4950163.1"/>
    </source>
</evidence>
<keyword evidence="1" id="KW-0540">Nuclease</keyword>
<dbReference type="InterPro" id="IPR003615">
    <property type="entry name" value="HNH_nuc"/>
</dbReference>
<gene>
    <name evidence="1" type="ORF">NE646_10870</name>
</gene>
<keyword evidence="1" id="KW-0378">Hydrolase</keyword>
<evidence type="ECO:0000313" key="2">
    <source>
        <dbReference type="Proteomes" id="UP001205063"/>
    </source>
</evidence>
<dbReference type="Gene3D" id="1.10.30.50">
    <property type="match status" value="1"/>
</dbReference>
<comment type="caution">
    <text evidence="1">The sequence shown here is derived from an EMBL/GenBank/DDBJ whole genome shotgun (WGS) entry which is preliminary data.</text>
</comment>
<dbReference type="CDD" id="cd00085">
    <property type="entry name" value="HNHc"/>
    <property type="match status" value="1"/>
</dbReference>